<evidence type="ECO:0000313" key="5">
    <source>
        <dbReference type="Proteomes" id="UP000789752"/>
    </source>
</evidence>
<name>A0ABN7QGV1_9BURK</name>
<comment type="caution">
    <text evidence="4">The sequence shown here is derived from an EMBL/GenBank/DDBJ whole genome shotgun (WGS) entry which is preliminary data.</text>
</comment>
<accession>A0ABN7QGV1</accession>
<keyword evidence="1 4" id="KW-0489">Methyltransferase</keyword>
<dbReference type="CDD" id="cd02440">
    <property type="entry name" value="AdoMet_MTases"/>
    <property type="match status" value="1"/>
</dbReference>
<dbReference type="Proteomes" id="UP000789752">
    <property type="component" value="Unassembled WGS sequence"/>
</dbReference>
<dbReference type="InterPro" id="IPR029063">
    <property type="entry name" value="SAM-dependent_MTases_sf"/>
</dbReference>
<gene>
    <name evidence="4" type="primary">COQ3_1</name>
    <name evidence="4" type="ORF">R54767_00568</name>
</gene>
<sequence length="244" mass="28200">MQQQAQEFWDGIFQDRGNDETRLVDVPDPKNPVYMRALKHFGDIRGKTLVDLGCGAGAASLFFASMGANVVSIDLSPVAVDNLKRYCAQHHIDNISPRVLSAQDIALLEPSDFVFGAMILHHIEPFSEFAAALRRAIKLGGRAFFWENNATSNMMMWFRNHVIGKLWVPKYGDPDESPLAPYEIDHLRRHFDVETEYPEMVFMLMASRYLLRGRFDHRAVRIDQYLYRYPSIRKYSYRQFVCLS</sequence>
<dbReference type="Gene3D" id="3.40.50.150">
    <property type="entry name" value="Vaccinia Virus protein VP39"/>
    <property type="match status" value="1"/>
</dbReference>
<dbReference type="PANTHER" id="PTHR43861">
    <property type="entry name" value="TRANS-ACONITATE 2-METHYLTRANSFERASE-RELATED"/>
    <property type="match status" value="1"/>
</dbReference>
<dbReference type="GO" id="GO:0032259">
    <property type="term" value="P:methylation"/>
    <property type="evidence" value="ECO:0007669"/>
    <property type="project" value="UniProtKB-KW"/>
</dbReference>
<keyword evidence="4" id="KW-0830">Ubiquinone</keyword>
<evidence type="ECO:0000259" key="3">
    <source>
        <dbReference type="Pfam" id="PF13649"/>
    </source>
</evidence>
<dbReference type="GO" id="GO:0102208">
    <property type="term" value="F:2-polyprenyl-6-hydroxyphenol methylase activity"/>
    <property type="evidence" value="ECO:0007669"/>
    <property type="project" value="UniProtKB-EC"/>
</dbReference>
<evidence type="ECO:0000256" key="1">
    <source>
        <dbReference type="ARBA" id="ARBA00022603"/>
    </source>
</evidence>
<feature type="domain" description="Methyltransferase" evidence="3">
    <location>
        <begin position="50"/>
        <end position="141"/>
    </location>
</feature>
<evidence type="ECO:0000256" key="2">
    <source>
        <dbReference type="ARBA" id="ARBA00022679"/>
    </source>
</evidence>
<reference evidence="4 5" key="1">
    <citation type="submission" date="2021-04" db="EMBL/GenBank/DDBJ databases">
        <authorList>
            <person name="Vanwijnsberghe S."/>
        </authorList>
    </citation>
    <scope>NUCLEOTIDE SEQUENCE [LARGE SCALE GENOMIC DNA]</scope>
    <source>
        <strain evidence="4 5">LMG 32171</strain>
    </source>
</reference>
<dbReference type="InterPro" id="IPR041698">
    <property type="entry name" value="Methyltransf_25"/>
</dbReference>
<dbReference type="Pfam" id="PF13649">
    <property type="entry name" value="Methyltransf_25"/>
    <property type="match status" value="1"/>
</dbReference>
<evidence type="ECO:0000313" key="4">
    <source>
        <dbReference type="EMBL" id="CAG4888450.1"/>
    </source>
</evidence>
<dbReference type="EC" id="2.1.1.222" evidence="4"/>
<dbReference type="PANTHER" id="PTHR43861:SF1">
    <property type="entry name" value="TRANS-ACONITATE 2-METHYLTRANSFERASE"/>
    <property type="match status" value="1"/>
</dbReference>
<organism evidence="4 5">
    <name type="scientific">Paraburkholderia gardini</name>
    <dbReference type="NCBI Taxonomy" id="2823469"/>
    <lineage>
        <taxon>Bacteria</taxon>
        <taxon>Pseudomonadati</taxon>
        <taxon>Pseudomonadota</taxon>
        <taxon>Betaproteobacteria</taxon>
        <taxon>Burkholderiales</taxon>
        <taxon>Burkholderiaceae</taxon>
        <taxon>Paraburkholderia</taxon>
    </lineage>
</organism>
<dbReference type="SUPFAM" id="SSF53335">
    <property type="entry name" value="S-adenosyl-L-methionine-dependent methyltransferases"/>
    <property type="match status" value="1"/>
</dbReference>
<keyword evidence="5" id="KW-1185">Reference proteome</keyword>
<keyword evidence="2 4" id="KW-0808">Transferase</keyword>
<dbReference type="EMBL" id="CAJQYY010000002">
    <property type="protein sequence ID" value="CAG4888450.1"/>
    <property type="molecule type" value="Genomic_DNA"/>
</dbReference>
<dbReference type="RefSeq" id="WP_228974659.1">
    <property type="nucleotide sequence ID" value="NZ_CAJQYY010000002.1"/>
</dbReference>
<protein>
    <submittedName>
        <fullName evidence="4">Ubiquinone biosynthesis O-methyltransferase, mitochondrial</fullName>
        <ecNumber evidence="4">2.1.1.222</ecNumber>
    </submittedName>
</protein>
<proteinExistence type="predicted"/>